<dbReference type="PANTHER" id="PTHR45947:SF3">
    <property type="entry name" value="SULFOQUINOVOSYL TRANSFERASE SQD2"/>
    <property type="match status" value="1"/>
</dbReference>
<keyword evidence="3" id="KW-1185">Reference proteome</keyword>
<dbReference type="InterPro" id="IPR028098">
    <property type="entry name" value="Glyco_trans_4-like_N"/>
</dbReference>
<dbReference type="RefSeq" id="WP_273913621.1">
    <property type="nucleotide sequence ID" value="NZ_JAMDGX010000093.1"/>
</dbReference>
<evidence type="ECO:0000313" key="3">
    <source>
        <dbReference type="Proteomes" id="UP001148203"/>
    </source>
</evidence>
<dbReference type="Gene3D" id="3.40.50.2000">
    <property type="entry name" value="Glycogen Phosphorylase B"/>
    <property type="match status" value="2"/>
</dbReference>
<dbReference type="InterPro" id="IPR050194">
    <property type="entry name" value="Glycosyltransferase_grp1"/>
</dbReference>
<sequence length="398" mass="44799">MITRILVLSYYYPPDLSAGAFRAQALVRALVAELGDQLQIDVVTTQPNRYHSYTADAAANESISGVNVRRISVSSHQSGFLDQSRAFATYALSARRLVTNSRYDLVVATSSRLMTATLGAILARRCQARLYLDIRDIFVDMLPELFSVNTGKLVARLFSPVERWTIRQAARVNLISPGFSSYFNNRYPNKEFSLYSNGVDDLFLSSPLFTAQMPVAKRRKRLRVVYAGNIGAGQGLDLILPELANRLSQTVEFQVIGDGGALHKLERELEQAKVRNVVITPPMRRERLLQAYHEADVLFLHLNNLKALQRVLPSKIFEYAATHKPIWAGLTGYSSQFAIENIKNVALFQPCDINGAVQALETLRVQPTSREEFVRQFSRSTIMQRMAKDVLHTSSCWH</sequence>
<proteinExistence type="predicted"/>
<dbReference type="Pfam" id="PF13579">
    <property type="entry name" value="Glyco_trans_4_4"/>
    <property type="match status" value="1"/>
</dbReference>
<accession>A0ABT5NUU3</accession>
<evidence type="ECO:0000259" key="1">
    <source>
        <dbReference type="Pfam" id="PF13579"/>
    </source>
</evidence>
<dbReference type="CDD" id="cd03794">
    <property type="entry name" value="GT4_WbuB-like"/>
    <property type="match status" value="1"/>
</dbReference>
<protein>
    <submittedName>
        <fullName evidence="2">Glycosyltransferase family 4 protein</fullName>
    </submittedName>
</protein>
<dbReference type="PANTHER" id="PTHR45947">
    <property type="entry name" value="SULFOQUINOVOSYL TRANSFERASE SQD2"/>
    <property type="match status" value="1"/>
</dbReference>
<gene>
    <name evidence="2" type="ORF">M5G11_15535</name>
</gene>
<dbReference type="SUPFAM" id="SSF53756">
    <property type="entry name" value="UDP-Glycosyltransferase/glycogen phosphorylase"/>
    <property type="match status" value="1"/>
</dbReference>
<dbReference type="EMBL" id="JAMDGY010000044">
    <property type="protein sequence ID" value="MDD0991948.1"/>
    <property type="molecule type" value="Genomic_DNA"/>
</dbReference>
<name>A0ABT5NUU3_9PSED</name>
<dbReference type="Proteomes" id="UP001148203">
    <property type="component" value="Unassembled WGS sequence"/>
</dbReference>
<organism evidence="2 3">
    <name type="scientific">Pseudomonas fontis</name>
    <dbReference type="NCBI Taxonomy" id="2942633"/>
    <lineage>
        <taxon>Bacteria</taxon>
        <taxon>Pseudomonadati</taxon>
        <taxon>Pseudomonadota</taxon>
        <taxon>Gammaproteobacteria</taxon>
        <taxon>Pseudomonadales</taxon>
        <taxon>Pseudomonadaceae</taxon>
        <taxon>Pseudomonas</taxon>
    </lineage>
</organism>
<reference evidence="2 3" key="1">
    <citation type="submission" date="2022-05" db="EMBL/GenBank/DDBJ databases">
        <title>Novel Pseudomonas spp. Isolated from a Rainbow Trout Aquaculture Facility.</title>
        <authorList>
            <person name="Testerman T."/>
            <person name="Graf J."/>
        </authorList>
    </citation>
    <scope>NUCLEOTIDE SEQUENCE [LARGE SCALE GENOMIC DNA]</scope>
    <source>
        <strain evidence="2 3">ID681</strain>
    </source>
</reference>
<comment type="caution">
    <text evidence="2">The sequence shown here is derived from an EMBL/GenBank/DDBJ whole genome shotgun (WGS) entry which is preliminary data.</text>
</comment>
<evidence type="ECO:0000313" key="2">
    <source>
        <dbReference type="EMBL" id="MDD0991948.1"/>
    </source>
</evidence>
<feature type="domain" description="Glycosyltransferase subfamily 4-like N-terminal" evidence="1">
    <location>
        <begin position="27"/>
        <end position="184"/>
    </location>
</feature>